<accession>A0A3P3XSW4</accession>
<feature type="compositionally biased region" description="Acidic residues" evidence="1">
    <location>
        <begin position="170"/>
        <end position="190"/>
    </location>
</feature>
<feature type="region of interest" description="Disordered" evidence="1">
    <location>
        <begin position="156"/>
        <end position="190"/>
    </location>
</feature>
<gene>
    <name evidence="2" type="ORF">SPIRO4BDMA_50901</name>
</gene>
<dbReference type="SUPFAM" id="SSF53146">
    <property type="entry name" value="Nitrogenase accessory factor-like"/>
    <property type="match status" value="1"/>
</dbReference>
<sequence length="190" mass="22136">MRRAKIAITVCEPVLYTEFYPIFEEAPFLIIVDEYNRIQKYSAEITAKGITRGRTEWIISRGAKILVTGSIDNDSYQKLKQAGIPVKWETFGDVKSLVERARRFAGYLIEMLGKERVVRTRFDRRLRPKNIAAPYVIPYMGDDPEFLKDLERKEKREGKKRLLRPKNDEEANEDDYDTEGDSFSGEDDDD</sequence>
<evidence type="ECO:0000256" key="1">
    <source>
        <dbReference type="SAM" id="MobiDB-lite"/>
    </source>
</evidence>
<reference evidence="2" key="1">
    <citation type="submission" date="2017-02" db="EMBL/GenBank/DDBJ databases">
        <authorList>
            <person name="Regsiter A."/>
            <person name="William W."/>
        </authorList>
    </citation>
    <scope>NUCLEOTIDE SEQUENCE</scope>
    <source>
        <strain evidence="2">BdmA 4</strain>
    </source>
</reference>
<name>A0A3P3XSW4_9SPIR</name>
<dbReference type="Gene3D" id="3.30.420.130">
    <property type="entry name" value="Dinitrogenase iron-molybdenum cofactor biosynthesis domain"/>
    <property type="match status" value="1"/>
</dbReference>
<organism evidence="2">
    <name type="scientific">uncultured spirochete</name>
    <dbReference type="NCBI Taxonomy" id="156406"/>
    <lineage>
        <taxon>Bacteria</taxon>
        <taxon>Pseudomonadati</taxon>
        <taxon>Spirochaetota</taxon>
        <taxon>Spirochaetia</taxon>
        <taxon>Spirochaetales</taxon>
        <taxon>environmental samples</taxon>
    </lineage>
</organism>
<dbReference type="EMBL" id="FWDO01000005">
    <property type="protein sequence ID" value="SLM19386.1"/>
    <property type="molecule type" value="Genomic_DNA"/>
</dbReference>
<dbReference type="InterPro" id="IPR036105">
    <property type="entry name" value="DiNase_FeMo-co_biosyn_sf"/>
</dbReference>
<evidence type="ECO:0008006" key="3">
    <source>
        <dbReference type="Google" id="ProtNLM"/>
    </source>
</evidence>
<dbReference type="AlphaFoldDB" id="A0A3P3XSW4"/>
<proteinExistence type="predicted"/>
<protein>
    <recommendedName>
        <fullName evidence="3">Dinitrogenase iron-molybdenum cofactor biosynthesis domain-containing protein</fullName>
    </recommendedName>
</protein>
<evidence type="ECO:0000313" key="2">
    <source>
        <dbReference type="EMBL" id="SLM19386.1"/>
    </source>
</evidence>